<protein>
    <submittedName>
        <fullName evidence="1">Uncharacterized protein</fullName>
    </submittedName>
</protein>
<evidence type="ECO:0000313" key="2">
    <source>
        <dbReference type="Proteomes" id="UP000026984"/>
    </source>
</evidence>
<evidence type="ECO:0000313" key="1">
    <source>
        <dbReference type="EMBL" id="AIA64662.1"/>
    </source>
</evidence>
<organism evidence="1 2">
    <name type="scientific">Cronobacter phage CR8</name>
    <dbReference type="NCBI Taxonomy" id="1327934"/>
    <lineage>
        <taxon>Viruses</taxon>
        <taxon>Duplodnaviria</taxon>
        <taxon>Heunggongvirae</taxon>
        <taxon>Uroviricota</taxon>
        <taxon>Caudoviricetes</taxon>
        <taxon>Vequintavirinae</taxon>
        <taxon>Certrevirus</taxon>
        <taxon>Certrevirus CR8</taxon>
    </lineage>
</organism>
<dbReference type="RefSeq" id="YP_009042369.1">
    <property type="nucleotide sequence ID" value="NC_024354.1"/>
</dbReference>
<sequence length="110" mass="12424">MQQTKYFIEGNAAAHAGQIRACRYNKEENRREWFAGFDSVDRGFAVFKILPGPGAVKLADLDPVYIGGVKQCQDRAVTLQQADRAGRYVIYDMATGKPYQESTKLNYKKI</sequence>
<keyword evidence="2" id="KW-1185">Reference proteome</keyword>
<gene>
    <name evidence="1" type="ORF">CR8_132</name>
</gene>
<dbReference type="EMBL" id="KC954774">
    <property type="protein sequence ID" value="AIA64662.1"/>
    <property type="molecule type" value="Genomic_DNA"/>
</dbReference>
<dbReference type="GeneID" id="19686883"/>
<dbReference type="KEGG" id="vg:19686883"/>
<name>A0A060AM12_9CAUD</name>
<accession>A0A060AM12</accession>
<proteinExistence type="predicted"/>
<reference evidence="1 2" key="1">
    <citation type="submission" date="2013-04" db="EMBL/GenBank/DDBJ databases">
        <title>Complete Genome Sequence of Cronobacter sakazakii Bacteriophage CR8.</title>
        <authorList>
            <person name="Kim Y."/>
            <person name="Shin H."/>
            <person name="Ryu S."/>
        </authorList>
    </citation>
    <scope>NUCLEOTIDE SEQUENCE [LARGE SCALE GENOMIC DNA]</scope>
</reference>
<dbReference type="Proteomes" id="UP000026984">
    <property type="component" value="Segment"/>
</dbReference>